<evidence type="ECO:0000313" key="2">
    <source>
        <dbReference type="Proteomes" id="UP000645217"/>
    </source>
</evidence>
<sequence length="43" mass="4315">MTGMGEEFTVIRYRCATCGGTGVDSLAGTCADCDGTGIDNHGA</sequence>
<dbReference type="EMBL" id="BMNT01000064">
    <property type="protein sequence ID" value="GGL19194.1"/>
    <property type="molecule type" value="Genomic_DNA"/>
</dbReference>
<reference evidence="1" key="2">
    <citation type="submission" date="2020-09" db="EMBL/GenBank/DDBJ databases">
        <authorList>
            <person name="Sun Q."/>
            <person name="Ohkuma M."/>
        </authorList>
    </citation>
    <scope>NUCLEOTIDE SEQUENCE</scope>
    <source>
        <strain evidence="1">JCM 13064</strain>
    </source>
</reference>
<dbReference type="AlphaFoldDB" id="A0A917RQX4"/>
<proteinExistence type="predicted"/>
<evidence type="ECO:0008006" key="3">
    <source>
        <dbReference type="Google" id="ProtNLM"/>
    </source>
</evidence>
<name>A0A917RQX4_9ACTN</name>
<organism evidence="1 2">
    <name type="scientific">Sphaerisporangium melleum</name>
    <dbReference type="NCBI Taxonomy" id="321316"/>
    <lineage>
        <taxon>Bacteria</taxon>
        <taxon>Bacillati</taxon>
        <taxon>Actinomycetota</taxon>
        <taxon>Actinomycetes</taxon>
        <taxon>Streptosporangiales</taxon>
        <taxon>Streptosporangiaceae</taxon>
        <taxon>Sphaerisporangium</taxon>
    </lineage>
</organism>
<evidence type="ECO:0000313" key="1">
    <source>
        <dbReference type="EMBL" id="GGL19194.1"/>
    </source>
</evidence>
<comment type="caution">
    <text evidence="1">The sequence shown here is derived from an EMBL/GenBank/DDBJ whole genome shotgun (WGS) entry which is preliminary data.</text>
</comment>
<protein>
    <recommendedName>
        <fullName evidence="3">Molecular chaperone DnaJ</fullName>
    </recommendedName>
</protein>
<dbReference type="Proteomes" id="UP000645217">
    <property type="component" value="Unassembled WGS sequence"/>
</dbReference>
<keyword evidence="2" id="KW-1185">Reference proteome</keyword>
<gene>
    <name evidence="1" type="ORF">GCM10007964_71500</name>
</gene>
<reference evidence="1" key="1">
    <citation type="journal article" date="2014" name="Int. J. Syst. Evol. Microbiol.">
        <title>Complete genome sequence of Corynebacterium casei LMG S-19264T (=DSM 44701T), isolated from a smear-ripened cheese.</title>
        <authorList>
            <consortium name="US DOE Joint Genome Institute (JGI-PGF)"/>
            <person name="Walter F."/>
            <person name="Albersmeier A."/>
            <person name="Kalinowski J."/>
            <person name="Ruckert C."/>
        </authorList>
    </citation>
    <scope>NUCLEOTIDE SEQUENCE</scope>
    <source>
        <strain evidence="1">JCM 13064</strain>
    </source>
</reference>
<accession>A0A917RQX4</accession>